<dbReference type="OrthoDB" id="8757136at2"/>
<dbReference type="AlphaFoldDB" id="A0A158K8E6"/>
<proteinExistence type="predicted"/>
<dbReference type="PROSITE" id="PS51257">
    <property type="entry name" value="PROKAR_LIPOPROTEIN"/>
    <property type="match status" value="1"/>
</dbReference>
<comment type="caution">
    <text evidence="2">The sequence shown here is derived from an EMBL/GenBank/DDBJ whole genome shotgun (WGS) entry which is preliminary data.</text>
</comment>
<evidence type="ECO:0000313" key="2">
    <source>
        <dbReference type="EMBL" id="SAL77398.1"/>
    </source>
</evidence>
<sequence>MRTWLALIVAPSLVLACLGVNYALVSTMAAPCSAASVAPLNSVSVASFAVCVVASIAAWLRWRSARAGIPSDSSARPARAGFVASVAIGVGVLSALSVLAISIPQWLLSPC</sequence>
<dbReference type="EMBL" id="FCOL02000041">
    <property type="protein sequence ID" value="SAL77398.1"/>
    <property type="molecule type" value="Genomic_DNA"/>
</dbReference>
<gene>
    <name evidence="2" type="ORF">AWB67_05084</name>
</gene>
<evidence type="ECO:0000313" key="3">
    <source>
        <dbReference type="Proteomes" id="UP000054925"/>
    </source>
</evidence>
<dbReference type="Proteomes" id="UP000054925">
    <property type="component" value="Unassembled WGS sequence"/>
</dbReference>
<dbReference type="RefSeq" id="WP_087658945.1">
    <property type="nucleotide sequence ID" value="NZ_FCOL02000041.1"/>
</dbReference>
<reference evidence="2" key="1">
    <citation type="submission" date="2016-01" db="EMBL/GenBank/DDBJ databases">
        <authorList>
            <person name="Peeters C."/>
        </authorList>
    </citation>
    <scope>NUCLEOTIDE SEQUENCE [LARGE SCALE GENOMIC DNA]</scope>
    <source>
        <strain evidence="2">LMG 22937</strain>
    </source>
</reference>
<keyword evidence="1" id="KW-0812">Transmembrane</keyword>
<feature type="transmembrane region" description="Helical" evidence="1">
    <location>
        <begin position="82"/>
        <end position="107"/>
    </location>
</feature>
<evidence type="ECO:0000256" key="1">
    <source>
        <dbReference type="SAM" id="Phobius"/>
    </source>
</evidence>
<protein>
    <recommendedName>
        <fullName evidence="4">Lipoprotein</fullName>
    </recommendedName>
</protein>
<accession>A0A158K8E6</accession>
<feature type="transmembrane region" description="Helical" evidence="1">
    <location>
        <begin position="44"/>
        <end position="62"/>
    </location>
</feature>
<organism evidence="2 3">
    <name type="scientific">Caballeronia terrestris</name>
    <dbReference type="NCBI Taxonomy" id="1226301"/>
    <lineage>
        <taxon>Bacteria</taxon>
        <taxon>Pseudomonadati</taxon>
        <taxon>Pseudomonadota</taxon>
        <taxon>Betaproteobacteria</taxon>
        <taxon>Burkholderiales</taxon>
        <taxon>Burkholderiaceae</taxon>
        <taxon>Caballeronia</taxon>
    </lineage>
</organism>
<keyword evidence="1" id="KW-1133">Transmembrane helix</keyword>
<name>A0A158K8E6_9BURK</name>
<keyword evidence="3" id="KW-1185">Reference proteome</keyword>
<evidence type="ECO:0008006" key="4">
    <source>
        <dbReference type="Google" id="ProtNLM"/>
    </source>
</evidence>
<keyword evidence="1" id="KW-0472">Membrane</keyword>